<evidence type="ECO:0000313" key="8">
    <source>
        <dbReference type="EMBL" id="KAJ0979065.1"/>
    </source>
</evidence>
<dbReference type="GO" id="GO:0055088">
    <property type="term" value="P:lipid homeostasis"/>
    <property type="evidence" value="ECO:0007669"/>
    <property type="project" value="TreeGrafter"/>
</dbReference>
<dbReference type="PROSITE" id="PS50922">
    <property type="entry name" value="TLC"/>
    <property type="match status" value="1"/>
</dbReference>
<organism evidence="8 9">
    <name type="scientific">Dioscorea zingiberensis</name>
    <dbReference type="NCBI Taxonomy" id="325984"/>
    <lineage>
        <taxon>Eukaryota</taxon>
        <taxon>Viridiplantae</taxon>
        <taxon>Streptophyta</taxon>
        <taxon>Embryophyta</taxon>
        <taxon>Tracheophyta</taxon>
        <taxon>Spermatophyta</taxon>
        <taxon>Magnoliopsida</taxon>
        <taxon>Liliopsida</taxon>
        <taxon>Dioscoreales</taxon>
        <taxon>Dioscoreaceae</taxon>
        <taxon>Dioscorea</taxon>
    </lineage>
</organism>
<feature type="domain" description="TLC" evidence="7">
    <location>
        <begin position="113"/>
        <end position="317"/>
    </location>
</feature>
<feature type="transmembrane region" description="Helical" evidence="6">
    <location>
        <begin position="284"/>
        <end position="305"/>
    </location>
</feature>
<comment type="subcellular location">
    <subcellularLocation>
        <location evidence="1">Membrane</location>
        <topology evidence="1">Multi-pass membrane protein</topology>
    </subcellularLocation>
</comment>
<dbReference type="SMART" id="SM00724">
    <property type="entry name" value="TLC"/>
    <property type="match status" value="1"/>
</dbReference>
<dbReference type="PANTHER" id="PTHR13439:SF71">
    <property type="entry name" value="EXPRESSED PROTEIN"/>
    <property type="match status" value="1"/>
</dbReference>
<evidence type="ECO:0000256" key="6">
    <source>
        <dbReference type="SAM" id="Phobius"/>
    </source>
</evidence>
<keyword evidence="9" id="KW-1185">Reference proteome</keyword>
<reference evidence="8" key="2">
    <citation type="journal article" date="2022" name="Hortic Res">
        <title>The genome of Dioscorea zingiberensis sheds light on the biosynthesis, origin and evolution of the medicinally important diosgenin saponins.</title>
        <authorList>
            <person name="Li Y."/>
            <person name="Tan C."/>
            <person name="Li Z."/>
            <person name="Guo J."/>
            <person name="Li S."/>
            <person name="Chen X."/>
            <person name="Wang C."/>
            <person name="Dai X."/>
            <person name="Yang H."/>
            <person name="Song W."/>
            <person name="Hou L."/>
            <person name="Xu J."/>
            <person name="Tong Z."/>
            <person name="Xu A."/>
            <person name="Yuan X."/>
            <person name="Wang W."/>
            <person name="Yang Q."/>
            <person name="Chen L."/>
            <person name="Sun Z."/>
            <person name="Wang K."/>
            <person name="Pan B."/>
            <person name="Chen J."/>
            <person name="Bao Y."/>
            <person name="Liu F."/>
            <person name="Qi X."/>
            <person name="Gang D.R."/>
            <person name="Wen J."/>
            <person name="Li J."/>
        </authorList>
    </citation>
    <scope>NUCLEOTIDE SEQUENCE</scope>
    <source>
        <strain evidence="8">Dzin_1.0</strain>
    </source>
</reference>
<keyword evidence="4 5" id="KW-0472">Membrane</keyword>
<feature type="transmembrane region" description="Helical" evidence="6">
    <location>
        <begin position="161"/>
        <end position="185"/>
    </location>
</feature>
<feature type="transmembrane region" description="Helical" evidence="6">
    <location>
        <begin position="76"/>
        <end position="93"/>
    </location>
</feature>
<keyword evidence="2 5" id="KW-0812">Transmembrane</keyword>
<reference evidence="8" key="1">
    <citation type="submission" date="2021-03" db="EMBL/GenBank/DDBJ databases">
        <authorList>
            <person name="Li Z."/>
            <person name="Yang C."/>
        </authorList>
    </citation>
    <scope>NUCLEOTIDE SEQUENCE</scope>
    <source>
        <strain evidence="8">Dzin_1.0</strain>
        <tissue evidence="8">Leaf</tissue>
    </source>
</reference>
<evidence type="ECO:0000313" key="9">
    <source>
        <dbReference type="Proteomes" id="UP001085076"/>
    </source>
</evidence>
<gene>
    <name evidence="8" type="ORF">J5N97_014539</name>
</gene>
<protein>
    <recommendedName>
        <fullName evidence="7">TLC domain-containing protein</fullName>
    </recommendedName>
</protein>
<dbReference type="EMBL" id="JAGGNH010000003">
    <property type="protein sequence ID" value="KAJ0979065.1"/>
    <property type="molecule type" value="Genomic_DNA"/>
</dbReference>
<evidence type="ECO:0000256" key="2">
    <source>
        <dbReference type="ARBA" id="ARBA00022692"/>
    </source>
</evidence>
<name>A0A9D5HJL3_9LILI</name>
<dbReference type="Pfam" id="PF03798">
    <property type="entry name" value="TRAM_LAG1_CLN8"/>
    <property type="match status" value="1"/>
</dbReference>
<proteinExistence type="predicted"/>
<evidence type="ECO:0000256" key="4">
    <source>
        <dbReference type="ARBA" id="ARBA00023136"/>
    </source>
</evidence>
<dbReference type="GO" id="GO:0016020">
    <property type="term" value="C:membrane"/>
    <property type="evidence" value="ECO:0007669"/>
    <property type="project" value="UniProtKB-SubCell"/>
</dbReference>
<dbReference type="OrthoDB" id="10266980at2759"/>
<keyword evidence="3 6" id="KW-1133">Transmembrane helix</keyword>
<evidence type="ECO:0000259" key="7">
    <source>
        <dbReference type="PROSITE" id="PS50922"/>
    </source>
</evidence>
<feature type="transmembrane region" description="Helical" evidence="6">
    <location>
        <begin position="247"/>
        <end position="272"/>
    </location>
</feature>
<accession>A0A9D5HJL3</accession>
<dbReference type="Proteomes" id="UP001085076">
    <property type="component" value="Miscellaneous, Linkage group lg03"/>
</dbReference>
<sequence length="320" mass="36130">MVELQPISPPLGVFVLASFSPPPHSPSPPSRASQSADQQCLVYVAMQVSKTSVMAIKSYQYKAEVLVRDYLLADAFVPYASVLGGIFLCKIAYDLTQMISSYYFKGYASLTKIQRIEWNNRGMSSVHAIFIAVMSLYLVFFSDLFSDDLDKGPVTYRSSQLSTFTLGVSVGYFFTDLVMIFWLYPSLGGMEYILHHALSVCAITYAMLSGEGQIYTYMVLISEATTPGVNLRWFLDTAGMKRSTAYLVNGVVVFFAWLVARILLFIYLFYHIQAHYKQIEQMHTAGYLLVFMVPASLAVMNLMWFMKILKGLRKTLAKRQ</sequence>
<dbReference type="AlphaFoldDB" id="A0A9D5HJL3"/>
<evidence type="ECO:0000256" key="1">
    <source>
        <dbReference type="ARBA" id="ARBA00004141"/>
    </source>
</evidence>
<dbReference type="InterPro" id="IPR006634">
    <property type="entry name" value="TLC-dom"/>
</dbReference>
<dbReference type="PANTHER" id="PTHR13439">
    <property type="entry name" value="CT120 PROTEIN"/>
    <property type="match status" value="1"/>
</dbReference>
<evidence type="ECO:0000256" key="5">
    <source>
        <dbReference type="PROSITE-ProRule" id="PRU00205"/>
    </source>
</evidence>
<feature type="transmembrane region" description="Helical" evidence="6">
    <location>
        <begin position="122"/>
        <end position="141"/>
    </location>
</feature>
<dbReference type="InterPro" id="IPR050846">
    <property type="entry name" value="TLCD"/>
</dbReference>
<comment type="caution">
    <text evidence="8">The sequence shown here is derived from an EMBL/GenBank/DDBJ whole genome shotgun (WGS) entry which is preliminary data.</text>
</comment>
<evidence type="ECO:0000256" key="3">
    <source>
        <dbReference type="ARBA" id="ARBA00022989"/>
    </source>
</evidence>
<dbReference type="GO" id="GO:0005783">
    <property type="term" value="C:endoplasmic reticulum"/>
    <property type="evidence" value="ECO:0007669"/>
    <property type="project" value="TreeGrafter"/>
</dbReference>